<evidence type="ECO:0000313" key="1">
    <source>
        <dbReference type="EMBL" id="GFD45378.1"/>
    </source>
</evidence>
<name>A0A699WI21_TANCI</name>
<reference evidence="1" key="1">
    <citation type="journal article" date="2019" name="Sci. Rep.">
        <title>Draft genome of Tanacetum cinerariifolium, the natural source of mosquito coil.</title>
        <authorList>
            <person name="Yamashiro T."/>
            <person name="Shiraishi A."/>
            <person name="Satake H."/>
            <person name="Nakayama K."/>
        </authorList>
    </citation>
    <scope>NUCLEOTIDE SEQUENCE</scope>
</reference>
<sequence>PGNISEVIAVTAAGIGMPTTAFLDVSIVINFGHRLAVGANLAIDAVIACPVKEHADAHGSAQRARRGA</sequence>
<gene>
    <name evidence="1" type="ORF">Tci_917347</name>
</gene>
<organism evidence="1">
    <name type="scientific">Tanacetum cinerariifolium</name>
    <name type="common">Dalmatian daisy</name>
    <name type="synonym">Chrysanthemum cinerariifolium</name>
    <dbReference type="NCBI Taxonomy" id="118510"/>
    <lineage>
        <taxon>Eukaryota</taxon>
        <taxon>Viridiplantae</taxon>
        <taxon>Streptophyta</taxon>
        <taxon>Embryophyta</taxon>
        <taxon>Tracheophyta</taxon>
        <taxon>Spermatophyta</taxon>
        <taxon>Magnoliopsida</taxon>
        <taxon>eudicotyledons</taxon>
        <taxon>Gunneridae</taxon>
        <taxon>Pentapetalae</taxon>
        <taxon>asterids</taxon>
        <taxon>campanulids</taxon>
        <taxon>Asterales</taxon>
        <taxon>Asteraceae</taxon>
        <taxon>Asteroideae</taxon>
        <taxon>Anthemideae</taxon>
        <taxon>Anthemidinae</taxon>
        <taxon>Tanacetum</taxon>
    </lineage>
</organism>
<proteinExistence type="predicted"/>
<accession>A0A699WI21</accession>
<comment type="caution">
    <text evidence="1">The sequence shown here is derived from an EMBL/GenBank/DDBJ whole genome shotgun (WGS) entry which is preliminary data.</text>
</comment>
<protein>
    <submittedName>
        <fullName evidence="1">Uncharacterized protein</fullName>
    </submittedName>
</protein>
<dbReference type="AlphaFoldDB" id="A0A699WI21"/>
<feature type="non-terminal residue" evidence="1">
    <location>
        <position position="1"/>
    </location>
</feature>
<dbReference type="EMBL" id="BKCJ011646788">
    <property type="protein sequence ID" value="GFD45378.1"/>
    <property type="molecule type" value="Genomic_DNA"/>
</dbReference>